<dbReference type="SUPFAM" id="SSF56672">
    <property type="entry name" value="DNA/RNA polymerases"/>
    <property type="match status" value="1"/>
</dbReference>
<organism evidence="4 5">
    <name type="scientific">Daucus carota subsp. sativus</name>
    <name type="common">Carrot</name>
    <dbReference type="NCBI Taxonomy" id="79200"/>
    <lineage>
        <taxon>Eukaryota</taxon>
        <taxon>Viridiplantae</taxon>
        <taxon>Streptophyta</taxon>
        <taxon>Embryophyta</taxon>
        <taxon>Tracheophyta</taxon>
        <taxon>Spermatophyta</taxon>
        <taxon>Magnoliopsida</taxon>
        <taxon>eudicotyledons</taxon>
        <taxon>Gunneridae</taxon>
        <taxon>Pentapetalae</taxon>
        <taxon>asterids</taxon>
        <taxon>campanulids</taxon>
        <taxon>Apiales</taxon>
        <taxon>Apiaceae</taxon>
        <taxon>Apioideae</taxon>
        <taxon>Scandiceae</taxon>
        <taxon>Daucinae</taxon>
        <taxon>Daucus</taxon>
        <taxon>Daucus sect. Daucus</taxon>
    </lineage>
</organism>
<dbReference type="Pfam" id="PF00078">
    <property type="entry name" value="RVT_1"/>
    <property type="match status" value="1"/>
</dbReference>
<dbReference type="GO" id="GO:0004523">
    <property type="term" value="F:RNA-DNA hybrid ribonuclease activity"/>
    <property type="evidence" value="ECO:0007669"/>
    <property type="project" value="InterPro"/>
</dbReference>
<dbReference type="InterPro" id="IPR026960">
    <property type="entry name" value="RVT-Znf"/>
</dbReference>
<dbReference type="InterPro" id="IPR012337">
    <property type="entry name" value="RNaseH-like_sf"/>
</dbReference>
<dbReference type="InterPro" id="IPR000477">
    <property type="entry name" value="RT_dom"/>
</dbReference>
<dbReference type="Pfam" id="PF13456">
    <property type="entry name" value="RVT_3"/>
    <property type="match status" value="1"/>
</dbReference>
<dbReference type="Pfam" id="PF13966">
    <property type="entry name" value="zf-RVT"/>
    <property type="match status" value="1"/>
</dbReference>
<dbReference type="CDD" id="cd06222">
    <property type="entry name" value="RNase_H_like"/>
    <property type="match status" value="1"/>
</dbReference>
<reference evidence="4" key="2">
    <citation type="submission" date="2022-03" db="EMBL/GenBank/DDBJ databases">
        <title>Draft title - Genomic analysis of global carrot germplasm unveils the trajectory of domestication and the origin of high carotenoid orange carrot.</title>
        <authorList>
            <person name="Iorizzo M."/>
            <person name="Ellison S."/>
            <person name="Senalik D."/>
            <person name="Macko-Podgorni A."/>
            <person name="Grzebelus D."/>
            <person name="Bostan H."/>
            <person name="Rolling W."/>
            <person name="Curaba J."/>
            <person name="Simon P."/>
        </authorList>
    </citation>
    <scope>NUCLEOTIDE SEQUENCE</scope>
    <source>
        <tissue evidence="4">Leaf</tissue>
    </source>
</reference>
<feature type="domain" description="RNase H type-1" evidence="2">
    <location>
        <begin position="771"/>
        <end position="891"/>
    </location>
</feature>
<feature type="domain" description="Reverse transcriptase zinc-binding" evidence="3">
    <location>
        <begin position="574"/>
        <end position="664"/>
    </location>
</feature>
<feature type="domain" description="Reverse transcriptase" evidence="1">
    <location>
        <begin position="53"/>
        <end position="314"/>
    </location>
</feature>
<dbReference type="Proteomes" id="UP000077755">
    <property type="component" value="Chromosome 2"/>
</dbReference>
<keyword evidence="5" id="KW-1185">Reference proteome</keyword>
<evidence type="ECO:0000259" key="2">
    <source>
        <dbReference type="Pfam" id="PF13456"/>
    </source>
</evidence>
<dbReference type="PANTHER" id="PTHR33116:SF86">
    <property type="entry name" value="REVERSE TRANSCRIPTASE DOMAIN-CONTAINING PROTEIN"/>
    <property type="match status" value="1"/>
</dbReference>
<name>A0AAF1AP57_DAUCS</name>
<dbReference type="CDD" id="cd01650">
    <property type="entry name" value="RT_nLTR_like"/>
    <property type="match status" value="1"/>
</dbReference>
<sequence length="919" mass="104939">MNPDKAPGPDGMTPAFFQKHWGIVGRDVVKLTRHFFTTGELSPGLNTTNLVLIPKKKNPTLVSELRPIALCNVVMKIITKVMANRLKEVLNVVVSDTQSAFIPGRLISDNIMISYEIMHYLKRKKVGKDGFMALKLDMSKAYDRIEWSFLKSILLKMGFSKWWVHLVLQCVTTVKYSIVHGEYEMGPIIPTRGIRQGDPLSPYLFIICAEGLSSLIRRYERQNWIHGIKVCRSAPVVSHMLFADDSYFYVKADTTEASKVIELLNIYEKASGQKINNDKSSVFFSSNVIQYNRQDICQVLQMGEADEHCKYLGLPNIIGRNKTAILGFLKEKVHTRIRSWDGKFIARSGKEILVKSVVQALPVYAMNVFLLPMEINRDIEKRLTRFWWNSKQASGSQINWMSWERLEKHKSVGGMGFRNFRDFNLAMLGKQGWRFLTNPDSLVSRLYKARYFADGDFLNSSIGHNPSFIWRSIVEAKQILRDGVRWRVGSGKDINIVGQPWLIDKQNPFITTMTPAIDGGKVSALFCTDRKEWDMDVIKDVFNRRDQKCILDIKLDAASNEDVLFWNLERSGEYSVKSAYNMLQRQKGAWGAEDNFNVWQALWRLKVPPKALNLVWRALSHCLPTMTQLQLKHVPVQVWCPVCKEEPETILHSLVTCTFAWQCWLALRVNISWDQNMDFSSWMNIVLSTGTSKQRAEAVMLCWAIWRARNDLIWNQKFSTVNKVVAAAKQNLTQWILAQSRSSHTLLQPQVKGDGGTIWVKPQPNTVKVSVDAAIFEDKEEVGFGLVARDSEGSLIQAKAVSHTELLDPVLAEAMAVKEALSWIDEMQWPATTLESDCQIVVQAIRSVTPMRSRFGGIISECRILMQHLNNVELFFVKRSANMVAHQLARESYFLSDRSFDRCSIPRSVKDCIEADLLS</sequence>
<evidence type="ECO:0000259" key="1">
    <source>
        <dbReference type="Pfam" id="PF00078"/>
    </source>
</evidence>
<accession>A0AAF1AP57</accession>
<dbReference type="PANTHER" id="PTHR33116">
    <property type="entry name" value="REVERSE TRANSCRIPTASE ZINC-BINDING DOMAIN-CONTAINING PROTEIN-RELATED-RELATED"/>
    <property type="match status" value="1"/>
</dbReference>
<dbReference type="InterPro" id="IPR002156">
    <property type="entry name" value="RNaseH_domain"/>
</dbReference>
<evidence type="ECO:0000313" key="5">
    <source>
        <dbReference type="Proteomes" id="UP000077755"/>
    </source>
</evidence>
<dbReference type="EMBL" id="CP093344">
    <property type="protein sequence ID" value="WOG89983.1"/>
    <property type="molecule type" value="Genomic_DNA"/>
</dbReference>
<dbReference type="InterPro" id="IPR043502">
    <property type="entry name" value="DNA/RNA_pol_sf"/>
</dbReference>
<dbReference type="InterPro" id="IPR044730">
    <property type="entry name" value="RNase_H-like_dom_plant"/>
</dbReference>
<evidence type="ECO:0000259" key="3">
    <source>
        <dbReference type="Pfam" id="PF13966"/>
    </source>
</evidence>
<reference evidence="4" key="1">
    <citation type="journal article" date="2016" name="Nat. Genet.">
        <title>A high-quality carrot genome assembly provides new insights into carotenoid accumulation and asterid genome evolution.</title>
        <authorList>
            <person name="Iorizzo M."/>
            <person name="Ellison S."/>
            <person name="Senalik D."/>
            <person name="Zeng P."/>
            <person name="Satapoomin P."/>
            <person name="Huang J."/>
            <person name="Bowman M."/>
            <person name="Iovene M."/>
            <person name="Sanseverino W."/>
            <person name="Cavagnaro P."/>
            <person name="Yildiz M."/>
            <person name="Macko-Podgorni A."/>
            <person name="Moranska E."/>
            <person name="Grzebelus E."/>
            <person name="Grzebelus D."/>
            <person name="Ashrafi H."/>
            <person name="Zheng Z."/>
            <person name="Cheng S."/>
            <person name="Spooner D."/>
            <person name="Van Deynze A."/>
            <person name="Simon P."/>
        </authorList>
    </citation>
    <scope>NUCLEOTIDE SEQUENCE</scope>
    <source>
        <tissue evidence="4">Leaf</tissue>
    </source>
</reference>
<dbReference type="InterPro" id="IPR036397">
    <property type="entry name" value="RNaseH_sf"/>
</dbReference>
<dbReference type="GO" id="GO:0003676">
    <property type="term" value="F:nucleic acid binding"/>
    <property type="evidence" value="ECO:0007669"/>
    <property type="project" value="InterPro"/>
</dbReference>
<dbReference type="AlphaFoldDB" id="A0AAF1AP57"/>
<protein>
    <recommendedName>
        <fullName evidence="6">Reverse transcriptase domain-containing protein</fullName>
    </recommendedName>
</protein>
<proteinExistence type="predicted"/>
<evidence type="ECO:0008006" key="6">
    <source>
        <dbReference type="Google" id="ProtNLM"/>
    </source>
</evidence>
<evidence type="ECO:0000313" key="4">
    <source>
        <dbReference type="EMBL" id="WOG89983.1"/>
    </source>
</evidence>
<gene>
    <name evidence="4" type="ORF">DCAR_0209224</name>
</gene>
<dbReference type="SUPFAM" id="SSF53098">
    <property type="entry name" value="Ribonuclease H-like"/>
    <property type="match status" value="1"/>
</dbReference>
<dbReference type="Gene3D" id="3.30.420.10">
    <property type="entry name" value="Ribonuclease H-like superfamily/Ribonuclease H"/>
    <property type="match status" value="1"/>
</dbReference>